<dbReference type="OrthoDB" id="9974841at2759"/>
<evidence type="ECO:0000256" key="4">
    <source>
        <dbReference type="ARBA" id="ARBA00022692"/>
    </source>
</evidence>
<evidence type="ECO:0000256" key="9">
    <source>
        <dbReference type="ARBA" id="ARBA00023136"/>
    </source>
</evidence>
<dbReference type="UniPathway" id="UPA00705"/>
<dbReference type="PANTHER" id="PTHR13313">
    <property type="entry name" value="CYTOCHROME C OXIDASE SUBUNIT VIIC"/>
    <property type="match status" value="1"/>
</dbReference>
<feature type="transmembrane region" description="Helical" evidence="11">
    <location>
        <begin position="187"/>
        <end position="210"/>
    </location>
</feature>
<dbReference type="FunFam" id="4.10.49.10:FF:000001">
    <property type="entry name" value="Cytochrome c oxidase subunit 7C"/>
    <property type="match status" value="1"/>
</dbReference>
<dbReference type="GeneID" id="5547030"/>
<dbReference type="InterPro" id="IPR036636">
    <property type="entry name" value="COX7C/Cox8_sf"/>
</dbReference>
<keyword evidence="8" id="KW-0496">Mitochondrion</keyword>
<evidence type="ECO:0000256" key="6">
    <source>
        <dbReference type="ARBA" id="ARBA00022946"/>
    </source>
</evidence>
<dbReference type="GO" id="GO:0006123">
    <property type="term" value="P:mitochondrial electron transport, cytochrome c to oxygen"/>
    <property type="evidence" value="ECO:0007669"/>
    <property type="project" value="InterPro"/>
</dbReference>
<organism evidence="13">
    <name type="scientific">Vanderwaltozyma polyspora (strain ATCC 22028 / DSM 70294 / BCRC 21397 / CBS 2163 / NBRC 10782 / NRRL Y-8283 / UCD 57-17)</name>
    <name type="common">Kluyveromyces polysporus</name>
    <dbReference type="NCBI Taxonomy" id="436907"/>
    <lineage>
        <taxon>Eukaryota</taxon>
        <taxon>Fungi</taxon>
        <taxon>Dikarya</taxon>
        <taxon>Ascomycota</taxon>
        <taxon>Saccharomycotina</taxon>
        <taxon>Saccharomycetes</taxon>
        <taxon>Saccharomycetales</taxon>
        <taxon>Saccharomycetaceae</taxon>
        <taxon>Vanderwaltozyma</taxon>
    </lineage>
</organism>
<dbReference type="InParanoid" id="A7TGF0"/>
<keyword evidence="13" id="KW-1185">Reference proteome</keyword>
<evidence type="ECO:0000313" key="13">
    <source>
        <dbReference type="Proteomes" id="UP000000267"/>
    </source>
</evidence>
<dbReference type="Gene3D" id="4.10.49.10">
    <property type="entry name" value="Cytochrome c oxidase subunit VIIc"/>
    <property type="match status" value="1"/>
</dbReference>
<dbReference type="KEGG" id="vpo:Kpol_1055p77"/>
<comment type="subcellular location">
    <subcellularLocation>
        <location evidence="1">Mitochondrion inner membrane</location>
        <topology evidence="1">Single-pass membrane protein</topology>
    </subcellularLocation>
</comment>
<dbReference type="EMBL" id="DS480386">
    <property type="protein sequence ID" value="EDO18720.1"/>
    <property type="molecule type" value="Genomic_DNA"/>
</dbReference>
<dbReference type="Pfam" id="PF02935">
    <property type="entry name" value="COX7C"/>
    <property type="match status" value="1"/>
</dbReference>
<protein>
    <recommendedName>
        <fullName evidence="10">Cytochrome c oxidase subunit 8, mitochondrial</fullName>
    </recommendedName>
</protein>
<evidence type="ECO:0000256" key="1">
    <source>
        <dbReference type="ARBA" id="ARBA00004434"/>
    </source>
</evidence>
<proteinExistence type="inferred from homology"/>
<evidence type="ECO:0000256" key="3">
    <source>
        <dbReference type="ARBA" id="ARBA00010514"/>
    </source>
</evidence>
<keyword evidence="4 11" id="KW-0812">Transmembrane</keyword>
<feature type="transmembrane region" description="Helical" evidence="11">
    <location>
        <begin position="112"/>
        <end position="133"/>
    </location>
</feature>
<keyword evidence="7 11" id="KW-1133">Transmembrane helix</keyword>
<dbReference type="InterPro" id="IPR004202">
    <property type="entry name" value="COX7C/Cox8"/>
</dbReference>
<comment type="pathway">
    <text evidence="2">Energy metabolism; oxidative phosphorylation.</text>
</comment>
<evidence type="ECO:0000256" key="11">
    <source>
        <dbReference type="SAM" id="Phobius"/>
    </source>
</evidence>
<sequence>MKCIIAFNGLLSPLPSPPSENTHRLQQEHFYIQLTRTRTRTTRSHYTLAQSLDVLFFISYTNLFTNVSIYIYIFIYIVAAVYLYIYIHFYTCCRHIPSLARFGSLPSHYITLHKLIFLVPNPTFLHFLLYFTLIQSTHIHTYISTMFKQLVGLSTRRAFSSSVKAQGAHLKDGVYTNIPFKVHNRKIPYAVVHTAFFSVGFLVPFLISWVQLKKSGNI</sequence>
<accession>A7TGF0</accession>
<dbReference type="PANTHER" id="PTHR13313:SF0">
    <property type="entry name" value="CYTOCHROME C OXIDASE SUBUNIT 7C, MITOCHONDRIAL"/>
    <property type="match status" value="1"/>
</dbReference>
<dbReference type="Proteomes" id="UP000000267">
    <property type="component" value="Unassembled WGS sequence"/>
</dbReference>
<evidence type="ECO:0000313" key="12">
    <source>
        <dbReference type="EMBL" id="EDO18720.1"/>
    </source>
</evidence>
<evidence type="ECO:0000256" key="10">
    <source>
        <dbReference type="ARBA" id="ARBA00071004"/>
    </source>
</evidence>
<dbReference type="SUPFAM" id="SSF81427">
    <property type="entry name" value="Mitochondrial cytochrome c oxidase subunit VIIc (aka VIIIa)"/>
    <property type="match status" value="1"/>
</dbReference>
<gene>
    <name evidence="12" type="ORF">Kpol_1055p77</name>
</gene>
<keyword evidence="6" id="KW-0809">Transit peptide</keyword>
<feature type="transmembrane region" description="Helical" evidence="11">
    <location>
        <begin position="69"/>
        <end position="91"/>
    </location>
</feature>
<comment type="similarity">
    <text evidence="3">Belongs to the cytochrome c oxidase VIIc family.</text>
</comment>
<dbReference type="eggNOG" id="KOG4527">
    <property type="taxonomic scope" value="Eukaryota"/>
</dbReference>
<dbReference type="STRING" id="436907.A7TGF0"/>
<dbReference type="GO" id="GO:0005743">
    <property type="term" value="C:mitochondrial inner membrane"/>
    <property type="evidence" value="ECO:0007669"/>
    <property type="project" value="UniProtKB-SubCell"/>
</dbReference>
<evidence type="ECO:0000256" key="8">
    <source>
        <dbReference type="ARBA" id="ARBA00023128"/>
    </source>
</evidence>
<dbReference type="AlphaFoldDB" id="A7TGF0"/>
<reference evidence="12 13" key="1">
    <citation type="journal article" date="2007" name="Proc. Natl. Acad. Sci. U.S.A.">
        <title>Independent sorting-out of thousands of duplicated gene pairs in two yeast species descended from a whole-genome duplication.</title>
        <authorList>
            <person name="Scannell D.R."/>
            <person name="Frank A.C."/>
            <person name="Conant G.C."/>
            <person name="Byrne K.P."/>
            <person name="Woolfit M."/>
            <person name="Wolfe K.H."/>
        </authorList>
    </citation>
    <scope>NUCLEOTIDE SEQUENCE [LARGE SCALE GENOMIC DNA]</scope>
    <source>
        <strain evidence="13">ATCC 22028 / DSM 70294 / BCRC 21397 / CBS 2163 / NBRC 10782 / NRRL Y-8283 / UCD 57-17</strain>
    </source>
</reference>
<dbReference type="RefSeq" id="XP_001646578.1">
    <property type="nucleotide sequence ID" value="XM_001646528.1"/>
</dbReference>
<dbReference type="HOGENOM" id="CLU_1267751_0_0_1"/>
<dbReference type="GO" id="GO:0045277">
    <property type="term" value="C:respiratory chain complex IV"/>
    <property type="evidence" value="ECO:0007669"/>
    <property type="project" value="InterPro"/>
</dbReference>
<keyword evidence="5" id="KW-0999">Mitochondrion inner membrane</keyword>
<name>A7TGF0_VANPO</name>
<keyword evidence="9 11" id="KW-0472">Membrane</keyword>
<evidence type="ECO:0000256" key="7">
    <source>
        <dbReference type="ARBA" id="ARBA00022989"/>
    </source>
</evidence>
<evidence type="ECO:0000256" key="2">
    <source>
        <dbReference type="ARBA" id="ARBA00004673"/>
    </source>
</evidence>
<evidence type="ECO:0000256" key="5">
    <source>
        <dbReference type="ARBA" id="ARBA00022792"/>
    </source>
</evidence>